<name>A0A2S5KN47_9PROT</name>
<accession>A0A2S5KN47</accession>
<protein>
    <submittedName>
        <fullName evidence="3">DUF4426 domain-containing protein</fullName>
    </submittedName>
</protein>
<reference evidence="3 4" key="1">
    <citation type="submission" date="2018-02" db="EMBL/GenBank/DDBJ databases">
        <title>novel marine gammaproteobacteria from coastal saline agro ecosystem.</title>
        <authorList>
            <person name="Krishnan R."/>
            <person name="Ramesh Kumar N."/>
        </authorList>
    </citation>
    <scope>NUCLEOTIDE SEQUENCE [LARGE SCALE GENOMIC DNA]</scope>
    <source>
        <strain evidence="3 4">228</strain>
    </source>
</reference>
<organism evidence="3 4">
    <name type="scientific">Proteobacteria bacterium 228</name>
    <dbReference type="NCBI Taxonomy" id="2083153"/>
    <lineage>
        <taxon>Bacteria</taxon>
        <taxon>Pseudomonadati</taxon>
        <taxon>Pseudomonadota</taxon>
    </lineage>
</organism>
<dbReference type="Gene3D" id="2.60.40.3340">
    <property type="entry name" value="Domain of unknown function DUF4426"/>
    <property type="match status" value="1"/>
</dbReference>
<feature type="signal peptide" evidence="1">
    <location>
        <begin position="1"/>
        <end position="26"/>
    </location>
</feature>
<feature type="domain" description="DUF4426" evidence="2">
    <location>
        <begin position="29"/>
        <end position="146"/>
    </location>
</feature>
<proteinExistence type="predicted"/>
<feature type="chain" id="PRO_5015403933" evidence="1">
    <location>
        <begin position="27"/>
        <end position="146"/>
    </location>
</feature>
<gene>
    <name evidence="3" type="ORF">C4K68_16405</name>
</gene>
<dbReference type="OrthoDB" id="8563353at2"/>
<dbReference type="Proteomes" id="UP000238196">
    <property type="component" value="Unassembled WGS sequence"/>
</dbReference>
<evidence type="ECO:0000256" key="1">
    <source>
        <dbReference type="SAM" id="SignalP"/>
    </source>
</evidence>
<sequence>MAILNRLTQWGGVALLALCLTSPAVAEQKQQFGAYEVHYNAFNSTFLQPEIASQYHLVRSKERGLLNIAVLKDGKPCKTMISGSVKNLAGQRVTLTFQEITEPSAVYYLSDFTISNDDTLEFSITVRPDPQGAPHELHFTQTFFRD</sequence>
<evidence type="ECO:0000313" key="3">
    <source>
        <dbReference type="EMBL" id="PPC76218.1"/>
    </source>
</evidence>
<keyword evidence="1" id="KW-0732">Signal</keyword>
<dbReference type="EMBL" id="PRLP01000055">
    <property type="protein sequence ID" value="PPC76218.1"/>
    <property type="molecule type" value="Genomic_DNA"/>
</dbReference>
<evidence type="ECO:0000259" key="2">
    <source>
        <dbReference type="Pfam" id="PF14467"/>
    </source>
</evidence>
<dbReference type="Pfam" id="PF14467">
    <property type="entry name" value="DUF4426"/>
    <property type="match status" value="1"/>
</dbReference>
<comment type="caution">
    <text evidence="3">The sequence shown here is derived from an EMBL/GenBank/DDBJ whole genome shotgun (WGS) entry which is preliminary data.</text>
</comment>
<dbReference type="AlphaFoldDB" id="A0A2S5KN47"/>
<evidence type="ECO:0000313" key="4">
    <source>
        <dbReference type="Proteomes" id="UP000238196"/>
    </source>
</evidence>
<dbReference type="InterPro" id="IPR025218">
    <property type="entry name" value="DUF4426"/>
</dbReference>